<keyword evidence="1" id="KW-1133">Transmembrane helix</keyword>
<feature type="non-terminal residue" evidence="2">
    <location>
        <position position="162"/>
    </location>
</feature>
<evidence type="ECO:0000313" key="2">
    <source>
        <dbReference type="EMBL" id="PIS28672.1"/>
    </source>
</evidence>
<proteinExistence type="predicted"/>
<accession>A0A2H0XUT5</accession>
<evidence type="ECO:0000313" key="3">
    <source>
        <dbReference type="Proteomes" id="UP000231343"/>
    </source>
</evidence>
<evidence type="ECO:0000256" key="1">
    <source>
        <dbReference type="SAM" id="Phobius"/>
    </source>
</evidence>
<keyword evidence="1" id="KW-0472">Membrane</keyword>
<organism evidence="2 3">
    <name type="scientific">Candidatus Saganbacteria bacterium CG08_land_8_20_14_0_20_45_16</name>
    <dbReference type="NCBI Taxonomy" id="2014293"/>
    <lineage>
        <taxon>Bacteria</taxon>
        <taxon>Bacillati</taxon>
        <taxon>Saganbacteria</taxon>
    </lineage>
</organism>
<sequence length="162" mass="18722">MIALLALIALPFVWLTIKLLRKPDWFWPALIIGTILVHIINTEVISFQLDNGQLKDLYILSNGKETRLVVWTTKEQVNPYTRIHLNDYYSNRLKSYDLNSGKHLGSLYITRRTIGKDFLLYGSHNGLGWVVSQKTGIMLVDLFNLKVLAKQKEIINRNQQIV</sequence>
<keyword evidence="1" id="KW-0812">Transmembrane</keyword>
<dbReference type="EMBL" id="PEYM01000122">
    <property type="protein sequence ID" value="PIS28672.1"/>
    <property type="molecule type" value="Genomic_DNA"/>
</dbReference>
<comment type="caution">
    <text evidence="2">The sequence shown here is derived from an EMBL/GenBank/DDBJ whole genome shotgun (WGS) entry which is preliminary data.</text>
</comment>
<feature type="transmembrane region" description="Helical" evidence="1">
    <location>
        <begin position="25"/>
        <end position="45"/>
    </location>
</feature>
<gene>
    <name evidence="2" type="ORF">COT42_07315</name>
</gene>
<name>A0A2H0XUT5_UNCSA</name>
<reference evidence="2 3" key="1">
    <citation type="submission" date="2017-09" db="EMBL/GenBank/DDBJ databases">
        <title>Depth-based differentiation of microbial function through sediment-hosted aquifers and enrichment of novel symbionts in the deep terrestrial subsurface.</title>
        <authorList>
            <person name="Probst A.J."/>
            <person name="Ladd B."/>
            <person name="Jarett J.K."/>
            <person name="Geller-Mcgrath D.E."/>
            <person name="Sieber C.M."/>
            <person name="Emerson J.B."/>
            <person name="Anantharaman K."/>
            <person name="Thomas B.C."/>
            <person name="Malmstrom R."/>
            <person name="Stieglmeier M."/>
            <person name="Klingl A."/>
            <person name="Woyke T."/>
            <person name="Ryan C.M."/>
            <person name="Banfield J.F."/>
        </authorList>
    </citation>
    <scope>NUCLEOTIDE SEQUENCE [LARGE SCALE GENOMIC DNA]</scope>
    <source>
        <strain evidence="2">CG08_land_8_20_14_0_20_45_16</strain>
    </source>
</reference>
<dbReference type="Proteomes" id="UP000231343">
    <property type="component" value="Unassembled WGS sequence"/>
</dbReference>
<dbReference type="AlphaFoldDB" id="A0A2H0XUT5"/>
<protein>
    <submittedName>
        <fullName evidence="2">Uncharacterized protein</fullName>
    </submittedName>
</protein>